<proteinExistence type="predicted"/>
<dbReference type="OrthoDB" id="9989103at2759"/>
<accession>A0A8J4WRX4</accession>
<dbReference type="EMBL" id="QNUK01000998">
    <property type="protein sequence ID" value="KAF5888353.1"/>
    <property type="molecule type" value="Genomic_DNA"/>
</dbReference>
<dbReference type="SMART" id="SM00333">
    <property type="entry name" value="TUDOR"/>
    <property type="match status" value="7"/>
</dbReference>
<feature type="domain" description="Tudor" evidence="2">
    <location>
        <begin position="232"/>
        <end position="289"/>
    </location>
</feature>
<dbReference type="Gene3D" id="2.30.30.140">
    <property type="match status" value="6"/>
</dbReference>
<dbReference type="FunFam" id="2.30.30.140:FF:000018">
    <property type="entry name" value="Serine/threonine-protein kinase 31"/>
    <property type="match status" value="1"/>
</dbReference>
<dbReference type="PROSITE" id="PS50304">
    <property type="entry name" value="TUDOR"/>
    <property type="match status" value="6"/>
</dbReference>
<dbReference type="Pfam" id="PF00567">
    <property type="entry name" value="TUDOR"/>
    <property type="match status" value="6"/>
</dbReference>
<feature type="domain" description="Tudor" evidence="2">
    <location>
        <begin position="668"/>
        <end position="723"/>
    </location>
</feature>
<dbReference type="Proteomes" id="UP000727407">
    <property type="component" value="Unassembled WGS sequence"/>
</dbReference>
<comment type="caution">
    <text evidence="3">The sequence shown here is derived from an EMBL/GenBank/DDBJ whole genome shotgun (WGS) entry which is preliminary data.</text>
</comment>
<dbReference type="InterPro" id="IPR002999">
    <property type="entry name" value="Tudor"/>
</dbReference>
<evidence type="ECO:0000313" key="4">
    <source>
        <dbReference type="Proteomes" id="UP000727407"/>
    </source>
</evidence>
<feature type="domain" description="Tudor" evidence="2">
    <location>
        <begin position="9"/>
        <end position="68"/>
    </location>
</feature>
<feature type="domain" description="Tudor" evidence="2">
    <location>
        <begin position="934"/>
        <end position="993"/>
    </location>
</feature>
<reference evidence="3" key="1">
    <citation type="submission" date="2020-07" db="EMBL/GenBank/DDBJ databases">
        <title>Clarias magur genome sequencing, assembly and annotation.</title>
        <authorList>
            <person name="Kushwaha B."/>
            <person name="Kumar R."/>
            <person name="Das P."/>
            <person name="Joshi C.G."/>
            <person name="Kumar D."/>
            <person name="Nagpure N.S."/>
            <person name="Pandey M."/>
            <person name="Agarwal S."/>
            <person name="Srivastava S."/>
            <person name="Singh M."/>
            <person name="Sahoo L."/>
            <person name="Jayasankar P."/>
            <person name="Meher P.K."/>
            <person name="Koringa P.G."/>
            <person name="Iquebal M.A."/>
            <person name="Das S.P."/>
            <person name="Bit A."/>
            <person name="Patnaik S."/>
            <person name="Patel N."/>
            <person name="Shah T.M."/>
            <person name="Hinsu A."/>
            <person name="Jena J.K."/>
        </authorList>
    </citation>
    <scope>NUCLEOTIDE SEQUENCE</scope>
    <source>
        <strain evidence="3">CIFAMagur01</strain>
        <tissue evidence="3">Testis</tissue>
    </source>
</reference>
<evidence type="ECO:0000313" key="3">
    <source>
        <dbReference type="EMBL" id="KAF5888353.1"/>
    </source>
</evidence>
<feature type="region of interest" description="Disordered" evidence="1">
    <location>
        <begin position="1651"/>
        <end position="1680"/>
    </location>
</feature>
<dbReference type="GO" id="GO:0030719">
    <property type="term" value="P:P granule organization"/>
    <property type="evidence" value="ECO:0007669"/>
    <property type="project" value="UniProtKB-ARBA"/>
</dbReference>
<feature type="non-terminal residue" evidence="3">
    <location>
        <position position="1680"/>
    </location>
</feature>
<keyword evidence="4" id="KW-1185">Reference proteome</keyword>
<feature type="domain" description="Tudor" evidence="2">
    <location>
        <begin position="1134"/>
        <end position="1192"/>
    </location>
</feature>
<dbReference type="PANTHER" id="PTHR22948">
    <property type="entry name" value="TUDOR DOMAIN CONTAINING PROTEIN"/>
    <property type="match status" value="1"/>
</dbReference>
<sequence length="1680" mass="188761">MIGSHFARPENVGAPCASRGADGKWYRSVLQQVISNKRVAEVLHVDYGKKKFVQVDHVRPLAPEFFRMPVVTYVCSLHGVIDHGVGWTVSQIDYLKSLLLNRTVIAKFEYRSIPEGVHYVTLYGEENTNMNKLFWSREKCLIDSRCLKDWNTIGTCCHDSVKVEAQGILDLKVFFTESLLPNTDHVAVVQHVESPSKFWIQTQKYAAEFDLLMNHLADLYSDLSSATGLIRKPIGGLLCVAKAKDDVFYRAAICEVIETKAEVFFLDYGDKELVDFINLRELPLGYRKLPALAIKCGLYAIKPRSEEWDQNATSFFAKAVVDKVLDVHVLGKNEDVHLVQVIDSMFEGDKDFSELLCSAGFGEMEVVDKPMVPPHIKVVQTSDVFKTSAVSQSSSLPVVTAAFKESFFSIGSSFDVAVSYIKSSNDFWCQNINDAQCLKLLMQDLQRYYANSEFQPLLENACVACHPENRLWSRALIIQKHQDSNVTLLFVDYGETKNVPIHDLRRIDSKFLKLKGQAFRCCLYNLSYPVSHSTLVWSSDATVHFREFVDKAASMSIPLKCTVYAVMCDTHNVVFNVVDLESPFQSICRFLVQHGLATYSLAKTLLRMDTYLYSSHSIKTGSEENVYITCVKNVNQFFCQLQRNFVQINELADKVNILCSQLQSITCPKISGKVCFVRYTDGLWYRGQLESKNPVVIHFVDYGNTQQFEESDLLPVLAEAAEIMAVPVQAVECGLSDLPEKVPSEVNDWFESFVTDHQLKALIVAKEPSGKLIVELYDGKTPVNAMIREKFHIEVQQITVKGLAVKDQYQSYNMSEKLKVPQWICEKPWRPKKIANLEESSKSFQDMDMKREMKHKAQRESLCESANVKPTVFKQAELPVKAVKPDQEAEVFISHCSSPLSFFVQLVKDESNICSLVEKLNDGQTKHVTVNPADICEGDLVITEYPVDHCWYRAVVRKVMINDSADVEFIDFGNTAEVSLSKICILNKMFLQPRYSIHCSLAGAVNVVGDLASNFKKEIEKNTGFLCKFIQQSSSVWDVKLEVNGELLGSALSKVTNVITASSMPKSPDTDFNPYAYTNSGISTGQIITAYASVIIGPHVFWCQYAETENLQEISDRIRKFGSYLEFGDMAMETLPIGSGCIALFNEDHLWYRAKVLLAEKDSFSVLFVDYGNESKVKFCDVRPLPFEVSEVPPQAFACQLDGFNSLQGSWDEKAADKFFELISDQLLKVTILRLGSLCDMASPHLVKLECEDIIINDAMKKFWTQNRTSFDLTNAQTVLASNSVAETSFPCETESVARFKDPLCEATDNGTCSSPLALRVKLNGALTEHEERPGSKEFLGKRNGALVKIFSQDKDHDLTSADNESVDVKDTNVNADISRVLSSQPFNVLRGHLLDSPDFINKEMFTGSMQYVDKNQVDPVETLSPENEIFKNMRMLVFEHESKAEIENEIIKSDLGNIRRDGQRMAIGSLSVIWSHVHKRWCRAETLKISEDSTLVLLLDYDFTMLVDPMSIYKIVPDATLQVENKMEHEDVTCFATEDPSDHDEVINEEANARMDGGIIEEQIQYSESDSCLGAVEAISEKHLQPAEAQGPDLVPNASQERSQMVVVDAALEQSVAAMEMDPKLILVSVMMGQVEEAEHDTVECFSSPEHTAKGYKKGTDEQPSAGVDLIIPEEQVNG</sequence>
<gene>
    <name evidence="3" type="ORF">DAT39_021892</name>
</gene>
<organism evidence="3 4">
    <name type="scientific">Clarias magur</name>
    <name type="common">Asian catfish</name>
    <name type="synonym">Macropteronotus magur</name>
    <dbReference type="NCBI Taxonomy" id="1594786"/>
    <lineage>
        <taxon>Eukaryota</taxon>
        <taxon>Metazoa</taxon>
        <taxon>Chordata</taxon>
        <taxon>Craniata</taxon>
        <taxon>Vertebrata</taxon>
        <taxon>Euteleostomi</taxon>
        <taxon>Actinopterygii</taxon>
        <taxon>Neopterygii</taxon>
        <taxon>Teleostei</taxon>
        <taxon>Ostariophysi</taxon>
        <taxon>Siluriformes</taxon>
        <taxon>Clariidae</taxon>
        <taxon>Clarias</taxon>
    </lineage>
</organism>
<name>A0A8J4WRX4_CLAMG</name>
<protein>
    <submittedName>
        <fullName evidence="3">Tudor domain-containing protein 6 isoform X1</fullName>
    </submittedName>
</protein>
<dbReference type="Gene3D" id="2.40.50.90">
    <property type="match status" value="5"/>
</dbReference>
<dbReference type="InterPro" id="IPR050621">
    <property type="entry name" value="Tudor_domain_containing"/>
</dbReference>
<dbReference type="SUPFAM" id="SSF63748">
    <property type="entry name" value="Tudor/PWWP/MBT"/>
    <property type="match status" value="6"/>
</dbReference>
<evidence type="ECO:0000256" key="1">
    <source>
        <dbReference type="SAM" id="MobiDB-lite"/>
    </source>
</evidence>
<feature type="domain" description="Tudor" evidence="2">
    <location>
        <begin position="455"/>
        <end position="514"/>
    </location>
</feature>
<evidence type="ECO:0000259" key="2">
    <source>
        <dbReference type="PROSITE" id="PS50304"/>
    </source>
</evidence>
<dbReference type="PANTHER" id="PTHR22948:SF15">
    <property type="entry name" value="TUDOR DOMAIN-CONTAINING PROTEIN 6"/>
    <property type="match status" value="1"/>
</dbReference>
<dbReference type="InterPro" id="IPR035437">
    <property type="entry name" value="SNase_OB-fold_sf"/>
</dbReference>